<keyword evidence="3" id="KW-1185">Reference proteome</keyword>
<proteinExistence type="predicted"/>
<gene>
    <name evidence="2" type="ORF">HPG69_006322</name>
</gene>
<reference evidence="2 3" key="1">
    <citation type="journal article" date="2020" name="Mol. Biol. Evol.">
        <title>Interspecific Gene Flow and the Evolution of Specialization in Black and White Rhinoceros.</title>
        <authorList>
            <person name="Moodley Y."/>
            <person name="Westbury M.V."/>
            <person name="Russo I.M."/>
            <person name="Gopalakrishnan S."/>
            <person name="Rakotoarivelo A."/>
            <person name="Olsen R.A."/>
            <person name="Prost S."/>
            <person name="Tunstall T."/>
            <person name="Ryder O.A."/>
            <person name="Dalen L."/>
            <person name="Bruford M.W."/>
        </authorList>
    </citation>
    <scope>NUCLEOTIDE SEQUENCE [LARGE SCALE GENOMIC DNA]</scope>
    <source>
        <strain evidence="2">SBR-YM</strain>
        <tissue evidence="2">Skin</tissue>
    </source>
</reference>
<sequence>MARPDGHFPAQSSGAKTSQAEAHTRGSHPHGCGQSLGSSLQCNSPHDSCFCFEEPPVLCRV</sequence>
<accession>A0A7J7EPQ8</accession>
<organism evidence="2 3">
    <name type="scientific">Diceros bicornis minor</name>
    <name type="common">South-central black rhinoceros</name>
    <dbReference type="NCBI Taxonomy" id="77932"/>
    <lineage>
        <taxon>Eukaryota</taxon>
        <taxon>Metazoa</taxon>
        <taxon>Chordata</taxon>
        <taxon>Craniata</taxon>
        <taxon>Vertebrata</taxon>
        <taxon>Euteleostomi</taxon>
        <taxon>Mammalia</taxon>
        <taxon>Eutheria</taxon>
        <taxon>Laurasiatheria</taxon>
        <taxon>Perissodactyla</taxon>
        <taxon>Rhinocerotidae</taxon>
        <taxon>Diceros</taxon>
    </lineage>
</organism>
<feature type="compositionally biased region" description="Polar residues" evidence="1">
    <location>
        <begin position="10"/>
        <end position="21"/>
    </location>
</feature>
<comment type="caution">
    <text evidence="2">The sequence shown here is derived from an EMBL/GenBank/DDBJ whole genome shotgun (WGS) entry which is preliminary data.</text>
</comment>
<evidence type="ECO:0000256" key="1">
    <source>
        <dbReference type="SAM" id="MobiDB-lite"/>
    </source>
</evidence>
<evidence type="ECO:0000313" key="2">
    <source>
        <dbReference type="EMBL" id="KAF5917631.1"/>
    </source>
</evidence>
<dbReference type="AlphaFoldDB" id="A0A7J7EPQ8"/>
<name>A0A7J7EPQ8_DICBM</name>
<evidence type="ECO:0000313" key="3">
    <source>
        <dbReference type="Proteomes" id="UP000551758"/>
    </source>
</evidence>
<dbReference type="Proteomes" id="UP000551758">
    <property type="component" value="Unassembled WGS sequence"/>
</dbReference>
<protein>
    <submittedName>
        <fullName evidence="2">Uncharacterized protein</fullName>
    </submittedName>
</protein>
<dbReference type="EMBL" id="JACDTQ010002522">
    <property type="protein sequence ID" value="KAF5917631.1"/>
    <property type="molecule type" value="Genomic_DNA"/>
</dbReference>
<feature type="region of interest" description="Disordered" evidence="1">
    <location>
        <begin position="1"/>
        <end position="42"/>
    </location>
</feature>